<evidence type="ECO:0000313" key="1">
    <source>
        <dbReference type="EMBL" id="GIG87744.1"/>
    </source>
</evidence>
<name>A0ABQ4DZ65_9ACTN</name>
<comment type="caution">
    <text evidence="1">The sequence shown here is derived from an EMBL/GenBank/DDBJ whole genome shotgun (WGS) entry which is preliminary data.</text>
</comment>
<gene>
    <name evidence="1" type="ORF">Pen02_26800</name>
</gene>
<reference evidence="1 2" key="1">
    <citation type="submission" date="2021-01" db="EMBL/GenBank/DDBJ databases">
        <title>Whole genome shotgun sequence of Plantactinospora endophytica NBRC 110450.</title>
        <authorList>
            <person name="Komaki H."/>
            <person name="Tamura T."/>
        </authorList>
    </citation>
    <scope>NUCLEOTIDE SEQUENCE [LARGE SCALE GENOMIC DNA]</scope>
    <source>
        <strain evidence="1 2">NBRC 110450</strain>
    </source>
</reference>
<dbReference type="Proteomes" id="UP000646749">
    <property type="component" value="Unassembled WGS sequence"/>
</dbReference>
<evidence type="ECO:0008006" key="3">
    <source>
        <dbReference type="Google" id="ProtNLM"/>
    </source>
</evidence>
<accession>A0ABQ4DZ65</accession>
<protein>
    <recommendedName>
        <fullName evidence="3">DUF2004 domain-containing protein</fullName>
    </recommendedName>
</protein>
<sequence>MVEVVARHSWLGEVRRYDENQLLATIDIDPAVRPARLNGQTDAEVLIAAGPALDGYAFDALLTQAAEGIRAALADLESIKSFAVAHVPSELHYDYPEVSKTPLEERLFLEGFTVTASTEMEVSFDFGDSDTLVVRLDAHGRSRGAYVDR</sequence>
<evidence type="ECO:0000313" key="2">
    <source>
        <dbReference type="Proteomes" id="UP000646749"/>
    </source>
</evidence>
<organism evidence="1 2">
    <name type="scientific">Plantactinospora endophytica</name>
    <dbReference type="NCBI Taxonomy" id="673535"/>
    <lineage>
        <taxon>Bacteria</taxon>
        <taxon>Bacillati</taxon>
        <taxon>Actinomycetota</taxon>
        <taxon>Actinomycetes</taxon>
        <taxon>Micromonosporales</taxon>
        <taxon>Micromonosporaceae</taxon>
        <taxon>Plantactinospora</taxon>
    </lineage>
</organism>
<keyword evidence="2" id="KW-1185">Reference proteome</keyword>
<proteinExistence type="predicted"/>
<dbReference type="EMBL" id="BONW01000013">
    <property type="protein sequence ID" value="GIG87744.1"/>
    <property type="molecule type" value="Genomic_DNA"/>
</dbReference>